<feature type="region of interest" description="Disordered" evidence="1">
    <location>
        <begin position="114"/>
        <end position="167"/>
    </location>
</feature>
<dbReference type="AlphaFoldDB" id="A0AA39GQS8"/>
<feature type="compositionally biased region" description="Polar residues" evidence="1">
    <location>
        <begin position="52"/>
        <end position="66"/>
    </location>
</feature>
<comment type="caution">
    <text evidence="2">The sequence shown here is derived from an EMBL/GenBank/DDBJ whole genome shotgun (WGS) entry which is preliminary data.</text>
</comment>
<feature type="region of interest" description="Disordered" evidence="1">
    <location>
        <begin position="33"/>
        <end position="66"/>
    </location>
</feature>
<keyword evidence="3" id="KW-1185">Reference proteome</keyword>
<accession>A0AA39GQS8</accession>
<feature type="compositionally biased region" description="Low complexity" evidence="1">
    <location>
        <begin position="132"/>
        <end position="149"/>
    </location>
</feature>
<evidence type="ECO:0000313" key="3">
    <source>
        <dbReference type="Proteomes" id="UP001175261"/>
    </source>
</evidence>
<organism evidence="2 3">
    <name type="scientific">Sarocladium strictum</name>
    <name type="common">Black bundle disease fungus</name>
    <name type="synonym">Acremonium strictum</name>
    <dbReference type="NCBI Taxonomy" id="5046"/>
    <lineage>
        <taxon>Eukaryota</taxon>
        <taxon>Fungi</taxon>
        <taxon>Dikarya</taxon>
        <taxon>Ascomycota</taxon>
        <taxon>Pezizomycotina</taxon>
        <taxon>Sordariomycetes</taxon>
        <taxon>Hypocreomycetidae</taxon>
        <taxon>Hypocreales</taxon>
        <taxon>Sarocladiaceae</taxon>
        <taxon>Sarocladium</taxon>
    </lineage>
</organism>
<protein>
    <submittedName>
        <fullName evidence="2">Uncharacterized protein</fullName>
    </submittedName>
</protein>
<dbReference type="EMBL" id="JAPDFR010000001">
    <property type="protein sequence ID" value="KAK0390849.1"/>
    <property type="molecule type" value="Genomic_DNA"/>
</dbReference>
<reference evidence="2" key="1">
    <citation type="submission" date="2022-10" db="EMBL/GenBank/DDBJ databases">
        <title>Determination and structural analysis of whole genome sequence of Sarocladium strictum F4-1.</title>
        <authorList>
            <person name="Hu L."/>
            <person name="Jiang Y."/>
        </authorList>
    </citation>
    <scope>NUCLEOTIDE SEQUENCE</scope>
    <source>
        <strain evidence="2">F4-1</strain>
    </source>
</reference>
<sequence>MAAATILAPRYSAEDFETTSIHSAAPSYISEVPSYHSTAPHHEPIPPYSPPTRASTRMNNHSGDESQIQYGLPPIPDTPIHGAANLYNFRVPTWSTHNAPAARQYRSVIERRAAARSTGAGRHHRWASLENGGPSSSSATLPAAPSSTGLDADPGSGTRTPRPLEDPYLVGEEAAAEARRERLRRENGDDILIREDQHWDWLLAQMESWESRERSWQKYHREVVERTQRRSILRSVRGRLRG</sequence>
<evidence type="ECO:0000256" key="1">
    <source>
        <dbReference type="SAM" id="MobiDB-lite"/>
    </source>
</evidence>
<gene>
    <name evidence="2" type="ORF">NLU13_0352</name>
</gene>
<dbReference type="Proteomes" id="UP001175261">
    <property type="component" value="Unassembled WGS sequence"/>
</dbReference>
<proteinExistence type="predicted"/>
<name>A0AA39GQS8_SARSR</name>
<evidence type="ECO:0000313" key="2">
    <source>
        <dbReference type="EMBL" id="KAK0390849.1"/>
    </source>
</evidence>